<evidence type="ECO:0000259" key="3">
    <source>
        <dbReference type="Pfam" id="PF12936"/>
    </source>
</evidence>
<organism evidence="4 5">
    <name type="scientific">Papiliotrema laurentii</name>
    <name type="common">Cryptococcus laurentii</name>
    <dbReference type="NCBI Taxonomy" id="5418"/>
    <lineage>
        <taxon>Eukaryota</taxon>
        <taxon>Fungi</taxon>
        <taxon>Dikarya</taxon>
        <taxon>Basidiomycota</taxon>
        <taxon>Agaricomycotina</taxon>
        <taxon>Tremellomycetes</taxon>
        <taxon>Tremellales</taxon>
        <taxon>Rhynchogastremaceae</taxon>
        <taxon>Papiliotrema</taxon>
    </lineage>
</organism>
<evidence type="ECO:0000256" key="1">
    <source>
        <dbReference type="ARBA" id="ARBA00007473"/>
    </source>
</evidence>
<sequence length="763" mass="84975">MAKAGSSKYPPPPSESDSDSDYSSSSDEVDEDEFGEELTPALDAAILKTLGKIKRREGVYGGENVLQEALKEAELKAGALGVRAVQKAAAEKPYLLADHHRAALLEGKVDEDEEDNAAEPLTNVQEQRILREGAINAFKSLAGDGEDSASEDEEAGFLLKPRSKEKEEVEQEDEEYRKFLLDMGGGEEEVRKILGMGEQPAWKAEEEAAPVSEGKKEKKKKKKKDAALSQVEKEEIDKEKREKKEKKDDDFLMNYILNRGWIDRSEKHVPTYDEVVGKVKDEDEDVEEEASKAGESSHPWGVLEEDEFDEQAEEFETAYNFRYEEPGSSNILSHPREIPSLVRRADDTRKTKRQAREERKAAERAAMEENTRRLKGQKRREMEAQIEALKKELGEDMDWSAVEKIMDGEWDEAEWERVIGKMLNDAADKEDEERPTWDDLGDAEYDQEEEGDGGYDQYAYGAADEEMVEEQEVVYDYEDDGPINMDADFEGEQPEKKRKKDKKGKKGKEREVEVDDGLTVAERAEKVKQALDEYKALDHEDMIGDMPTRFKYTKSAPVNFGLTPVEILLATDAELNALAGVRHIAPYRRGGLGKTGQGLSKRIRELKGQLRARRWGEEQAIAKKAHKERQAGSGSNLGEMGKKRKWGGDVAQPSGEQGEDAETDKSNAAASRVNAQAGPKKRLGKKQRMRAKLAEEAAAAAPPSAGGNTGVSQSTAPQAQNQTPASMKSVPVVDATQDGERGDGESKKKRRKKKKSGTGEAEA</sequence>
<feature type="compositionally biased region" description="Low complexity" evidence="2">
    <location>
        <begin position="696"/>
        <end position="705"/>
    </location>
</feature>
<dbReference type="PANTHER" id="PTHR14490">
    <property type="entry name" value="ZINC FINGER, ZZ TYPE"/>
    <property type="match status" value="1"/>
</dbReference>
<dbReference type="Pfam" id="PF05178">
    <property type="entry name" value="Kri1"/>
    <property type="match status" value="1"/>
</dbReference>
<dbReference type="GO" id="GO:0000447">
    <property type="term" value="P:endonucleolytic cleavage in ITS1 to separate SSU-rRNA from 5.8S rRNA and LSU-rRNA from tricistronic rRNA transcript (SSU-rRNA, 5.8S rRNA, LSU-rRNA)"/>
    <property type="evidence" value="ECO:0007669"/>
    <property type="project" value="TreeGrafter"/>
</dbReference>
<protein>
    <submittedName>
        <fullName evidence="4">KRI1-like family C-terminal-domain-containing protein</fullName>
    </submittedName>
</protein>
<feature type="compositionally biased region" description="Basic residues" evidence="2">
    <location>
        <begin position="679"/>
        <end position="691"/>
    </location>
</feature>
<feature type="compositionally biased region" description="Basic residues" evidence="2">
    <location>
        <begin position="496"/>
        <end position="507"/>
    </location>
</feature>
<keyword evidence="5" id="KW-1185">Reference proteome</keyword>
<dbReference type="AlphaFoldDB" id="A0AAD9FPY6"/>
<feature type="compositionally biased region" description="Basic residues" evidence="2">
    <location>
        <begin position="747"/>
        <end position="756"/>
    </location>
</feature>
<feature type="compositionally biased region" description="Polar residues" evidence="2">
    <location>
        <begin position="710"/>
        <end position="726"/>
    </location>
</feature>
<name>A0AAD9FPY6_PAPLA</name>
<feature type="region of interest" description="Disordered" evidence="2">
    <location>
        <begin position="275"/>
        <end position="303"/>
    </location>
</feature>
<dbReference type="InterPro" id="IPR024626">
    <property type="entry name" value="Kri1-like_C"/>
</dbReference>
<feature type="region of interest" description="Disordered" evidence="2">
    <location>
        <begin position="141"/>
        <end position="175"/>
    </location>
</feature>
<dbReference type="PANTHER" id="PTHR14490:SF5">
    <property type="entry name" value="PROTEIN KRI1 HOMOLOG"/>
    <property type="match status" value="1"/>
</dbReference>
<feature type="region of interest" description="Disordered" evidence="2">
    <location>
        <begin position="424"/>
        <end position="463"/>
    </location>
</feature>
<evidence type="ECO:0000313" key="5">
    <source>
        <dbReference type="Proteomes" id="UP001182556"/>
    </source>
</evidence>
<feature type="compositionally biased region" description="Acidic residues" evidence="2">
    <location>
        <begin position="478"/>
        <end position="492"/>
    </location>
</feature>
<dbReference type="Proteomes" id="UP001182556">
    <property type="component" value="Unassembled WGS sequence"/>
</dbReference>
<dbReference type="InterPro" id="IPR018034">
    <property type="entry name" value="Kri1"/>
</dbReference>
<feature type="compositionally biased region" description="Basic and acidic residues" evidence="2">
    <location>
        <begin position="343"/>
        <end position="372"/>
    </location>
</feature>
<feature type="domain" description="Kri1-like C-terminal" evidence="3">
    <location>
        <begin position="525"/>
        <end position="592"/>
    </location>
</feature>
<comment type="similarity">
    <text evidence="1">Belongs to the KRI1 family.</text>
</comment>
<evidence type="ECO:0000313" key="4">
    <source>
        <dbReference type="EMBL" id="KAK1923488.1"/>
    </source>
</evidence>
<feature type="compositionally biased region" description="Acidic residues" evidence="2">
    <location>
        <begin position="27"/>
        <end position="36"/>
    </location>
</feature>
<feature type="region of interest" description="Disordered" evidence="2">
    <location>
        <begin position="1"/>
        <end position="38"/>
    </location>
</feature>
<feature type="region of interest" description="Disordered" evidence="2">
    <location>
        <begin position="617"/>
        <end position="763"/>
    </location>
</feature>
<feature type="region of interest" description="Disordered" evidence="2">
    <location>
        <begin position="190"/>
        <end position="246"/>
    </location>
</feature>
<dbReference type="GO" id="GO:0005730">
    <property type="term" value="C:nucleolus"/>
    <property type="evidence" value="ECO:0007669"/>
    <property type="project" value="TreeGrafter"/>
</dbReference>
<feature type="compositionally biased region" description="Basic and acidic residues" evidence="2">
    <location>
        <begin position="231"/>
        <end position="246"/>
    </location>
</feature>
<dbReference type="Pfam" id="PF12936">
    <property type="entry name" value="Kri1_C"/>
    <property type="match status" value="1"/>
</dbReference>
<accession>A0AAD9FPY6</accession>
<feature type="region of interest" description="Disordered" evidence="2">
    <location>
        <begin position="325"/>
        <end position="380"/>
    </location>
</feature>
<dbReference type="GO" id="GO:0030686">
    <property type="term" value="C:90S preribosome"/>
    <property type="evidence" value="ECO:0007669"/>
    <property type="project" value="TreeGrafter"/>
</dbReference>
<gene>
    <name evidence="4" type="ORF">DB88DRAFT_300337</name>
</gene>
<comment type="caution">
    <text evidence="4">The sequence shown here is derived from an EMBL/GenBank/DDBJ whole genome shotgun (WGS) entry which is preliminary data.</text>
</comment>
<feature type="region of interest" description="Disordered" evidence="2">
    <location>
        <begin position="478"/>
        <end position="517"/>
    </location>
</feature>
<evidence type="ECO:0000256" key="2">
    <source>
        <dbReference type="SAM" id="MobiDB-lite"/>
    </source>
</evidence>
<feature type="compositionally biased region" description="Acidic residues" evidence="2">
    <location>
        <begin position="438"/>
        <end position="453"/>
    </location>
</feature>
<feature type="compositionally biased region" description="Acidic residues" evidence="2">
    <location>
        <begin position="144"/>
        <end position="155"/>
    </location>
</feature>
<proteinExistence type="inferred from homology"/>
<dbReference type="EMBL" id="JAODAN010000006">
    <property type="protein sequence ID" value="KAK1923488.1"/>
    <property type="molecule type" value="Genomic_DNA"/>
</dbReference>
<reference evidence="4" key="1">
    <citation type="submission" date="2023-02" db="EMBL/GenBank/DDBJ databases">
        <title>Identification and recombinant expression of a fungal hydrolase from Papiliotrema laurentii that hydrolyzes apple cutin and clears colloidal polyester polyurethane.</title>
        <authorList>
            <consortium name="DOE Joint Genome Institute"/>
            <person name="Roman V.A."/>
            <person name="Bojanowski C."/>
            <person name="Crable B.R."/>
            <person name="Wagner D.N."/>
            <person name="Hung C.S."/>
            <person name="Nadeau L.J."/>
            <person name="Schratz L."/>
            <person name="Haridas S."/>
            <person name="Pangilinan J."/>
            <person name="Lipzen A."/>
            <person name="Na H."/>
            <person name="Yan M."/>
            <person name="Ng V."/>
            <person name="Grigoriev I.V."/>
            <person name="Spatafora J.W."/>
            <person name="Barlow D."/>
            <person name="Biffinger J."/>
            <person name="Kelley-Loughnane N."/>
            <person name="Varaljay V.A."/>
            <person name="Crookes-Goodson W.J."/>
        </authorList>
    </citation>
    <scope>NUCLEOTIDE SEQUENCE</scope>
    <source>
        <strain evidence="4">5307AH</strain>
    </source>
</reference>